<dbReference type="SUPFAM" id="SSF51735">
    <property type="entry name" value="NAD(P)-binding Rossmann-fold domains"/>
    <property type="match status" value="1"/>
</dbReference>
<dbReference type="eggNOG" id="KOG2865">
    <property type="taxonomic scope" value="Eukaryota"/>
</dbReference>
<gene>
    <name evidence="1" type="ORF">GSPATT00005933001</name>
</gene>
<evidence type="ECO:0000313" key="2">
    <source>
        <dbReference type="Proteomes" id="UP000000600"/>
    </source>
</evidence>
<evidence type="ECO:0000313" key="1">
    <source>
        <dbReference type="EMBL" id="CAK64081.1"/>
    </source>
</evidence>
<reference evidence="1 2" key="1">
    <citation type="journal article" date="2006" name="Nature">
        <title>Global trends of whole-genome duplications revealed by the ciliate Paramecium tetraurelia.</title>
        <authorList>
            <consortium name="Genoscope"/>
            <person name="Aury J.-M."/>
            <person name="Jaillon O."/>
            <person name="Duret L."/>
            <person name="Noel B."/>
            <person name="Jubin C."/>
            <person name="Porcel B.M."/>
            <person name="Segurens B."/>
            <person name="Daubin V."/>
            <person name="Anthouard V."/>
            <person name="Aiach N."/>
            <person name="Arnaiz O."/>
            <person name="Billaut A."/>
            <person name="Beisson J."/>
            <person name="Blanc I."/>
            <person name="Bouhouche K."/>
            <person name="Camara F."/>
            <person name="Duharcourt S."/>
            <person name="Guigo R."/>
            <person name="Gogendeau D."/>
            <person name="Katinka M."/>
            <person name="Keller A.-M."/>
            <person name="Kissmehl R."/>
            <person name="Klotz C."/>
            <person name="Koll F."/>
            <person name="Le Moue A."/>
            <person name="Lepere C."/>
            <person name="Malinsky S."/>
            <person name="Nowacki M."/>
            <person name="Nowak J.K."/>
            <person name="Plattner H."/>
            <person name="Poulain J."/>
            <person name="Ruiz F."/>
            <person name="Serrano V."/>
            <person name="Zagulski M."/>
            <person name="Dessen P."/>
            <person name="Betermier M."/>
            <person name="Weissenbach J."/>
            <person name="Scarpelli C."/>
            <person name="Schachter V."/>
            <person name="Sperling L."/>
            <person name="Meyer E."/>
            <person name="Cohen J."/>
            <person name="Wincker P."/>
        </authorList>
    </citation>
    <scope>NUCLEOTIDE SEQUENCE [LARGE SCALE GENOMIC DNA]</scope>
    <source>
        <strain evidence="1 2">Stock d4-2</strain>
    </source>
</reference>
<accession>A0BZW4</accession>
<dbReference type="KEGG" id="ptm:GSPATT00005933001"/>
<dbReference type="OrthoDB" id="310147at2759"/>
<proteinExistence type="predicted"/>
<dbReference type="Gene3D" id="3.40.50.720">
    <property type="entry name" value="NAD(P)-binding Rossmann-like Domain"/>
    <property type="match status" value="1"/>
</dbReference>
<dbReference type="GO" id="GO:0044877">
    <property type="term" value="F:protein-containing complex binding"/>
    <property type="evidence" value="ECO:0000318"/>
    <property type="project" value="GO_Central"/>
</dbReference>
<dbReference type="InterPro" id="IPR051207">
    <property type="entry name" value="ComplexI_NDUFA9_subunit"/>
</dbReference>
<dbReference type="InParanoid" id="A0BZW4"/>
<dbReference type="GeneID" id="5017263"/>
<dbReference type="InterPro" id="IPR036291">
    <property type="entry name" value="NAD(P)-bd_dom_sf"/>
</dbReference>
<organism evidence="1 2">
    <name type="scientific">Paramecium tetraurelia</name>
    <dbReference type="NCBI Taxonomy" id="5888"/>
    <lineage>
        <taxon>Eukaryota</taxon>
        <taxon>Sar</taxon>
        <taxon>Alveolata</taxon>
        <taxon>Ciliophora</taxon>
        <taxon>Intramacronucleata</taxon>
        <taxon>Oligohymenophorea</taxon>
        <taxon>Peniculida</taxon>
        <taxon>Parameciidae</taxon>
        <taxon>Paramecium</taxon>
    </lineage>
</organism>
<dbReference type="CDD" id="cd05271">
    <property type="entry name" value="NDUFA9_like_SDR_a"/>
    <property type="match status" value="1"/>
</dbReference>
<sequence length="351" mass="40301">MQKVLRFHFGVLSRPKLHIFDKGAKHTPSGIRATIHGGTSFSGIYMGGMLGNIGSELIFPHNHQYNYEDHVRELKTTSGPGQNWLLHDMNYDNKEMIEWTMKNSNVVVNLLGPQKTSEKQKGFRVDQLSQCQKEQLKHALKTPGVIRLIHFSACGANPHAESLDLQTKYIGEQEVLNAFPNATIFRPSVMVGDNDDFAYHWQVQKRYFHNFNIVPDNCQAKRQPIFVQDVAQAMLNALKMPETIGQTYELGGPHVYTLLECYEMFHNIVQRPPKLAHIDKQLLLKIAQYIPNWKYFNIDYILKHGDDMIVQQGSKTIDDLCVRPLSLTQALQNIFWDIQARYGGSSELYER</sequence>
<keyword evidence="2" id="KW-1185">Reference proteome</keyword>
<dbReference type="RefSeq" id="XP_001431479.1">
    <property type="nucleotide sequence ID" value="XM_001431442.2"/>
</dbReference>
<dbReference type="PANTHER" id="PTHR12126">
    <property type="entry name" value="NADH-UBIQUINONE OXIDOREDUCTASE 39 KDA SUBUNIT-RELATED"/>
    <property type="match status" value="1"/>
</dbReference>
<dbReference type="STRING" id="5888.A0BZW4"/>
<dbReference type="OMA" id="WKLNHMQ"/>
<dbReference type="PANTHER" id="PTHR12126:SF11">
    <property type="entry name" value="NADH DEHYDROGENASE [UBIQUINONE] 1 ALPHA SUBCOMPLEX SUBUNIT 9, MITOCHONDRIAL"/>
    <property type="match status" value="1"/>
</dbReference>
<dbReference type="GO" id="GO:0006744">
    <property type="term" value="P:ubiquinone biosynthetic process"/>
    <property type="evidence" value="ECO:0000318"/>
    <property type="project" value="GO_Central"/>
</dbReference>
<dbReference type="GO" id="GO:0005739">
    <property type="term" value="C:mitochondrion"/>
    <property type="evidence" value="ECO:0000318"/>
    <property type="project" value="GO_Central"/>
</dbReference>
<dbReference type="HOGENOM" id="CLU_007383_6_4_1"/>
<dbReference type="Proteomes" id="UP000000600">
    <property type="component" value="Unassembled WGS sequence"/>
</dbReference>
<dbReference type="EMBL" id="CT868030">
    <property type="protein sequence ID" value="CAK64081.1"/>
    <property type="molecule type" value="Genomic_DNA"/>
</dbReference>
<dbReference type="AlphaFoldDB" id="A0BZW4"/>
<protein>
    <recommendedName>
        <fullName evidence="3">NAD-dependent epimerase/dehydratase domain-containing protein</fullName>
    </recommendedName>
</protein>
<name>A0BZW4_PARTE</name>
<evidence type="ECO:0008006" key="3">
    <source>
        <dbReference type="Google" id="ProtNLM"/>
    </source>
</evidence>